<proteinExistence type="predicted"/>
<evidence type="ECO:0000256" key="2">
    <source>
        <dbReference type="SAM" id="SignalP"/>
    </source>
</evidence>
<feature type="domain" description="Polysaccharide export protein N-terminal" evidence="3">
    <location>
        <begin position="40"/>
        <end position="112"/>
    </location>
</feature>
<evidence type="ECO:0000259" key="3">
    <source>
        <dbReference type="Pfam" id="PF02563"/>
    </source>
</evidence>
<accession>A0A0B4CAB9</accession>
<dbReference type="GO" id="GO:0015159">
    <property type="term" value="F:polysaccharide transmembrane transporter activity"/>
    <property type="evidence" value="ECO:0007669"/>
    <property type="project" value="InterPro"/>
</dbReference>
<dbReference type="PANTHER" id="PTHR33619">
    <property type="entry name" value="POLYSACCHARIDE EXPORT PROTEIN GFCE-RELATED"/>
    <property type="match status" value="1"/>
</dbReference>
<comment type="caution">
    <text evidence="5">The sequence shown here is derived from an EMBL/GenBank/DDBJ whole genome shotgun (WGS) entry which is preliminary data.</text>
</comment>
<dbReference type="Pfam" id="PF10531">
    <property type="entry name" value="SLBB"/>
    <property type="match status" value="1"/>
</dbReference>
<organism evidence="5 6">
    <name type="scientific">Brevundimonas nasdae</name>
    <dbReference type="NCBI Taxonomy" id="172043"/>
    <lineage>
        <taxon>Bacteria</taxon>
        <taxon>Pseudomonadati</taxon>
        <taxon>Pseudomonadota</taxon>
        <taxon>Alphaproteobacteria</taxon>
        <taxon>Caulobacterales</taxon>
        <taxon>Caulobacteraceae</taxon>
        <taxon>Brevundimonas</taxon>
    </lineage>
</organism>
<dbReference type="Pfam" id="PF02563">
    <property type="entry name" value="Poly_export"/>
    <property type="match status" value="1"/>
</dbReference>
<evidence type="ECO:0000313" key="5">
    <source>
        <dbReference type="EMBL" id="KIC58099.1"/>
    </source>
</evidence>
<dbReference type="STRING" id="172043.RM53_09150"/>
<dbReference type="InterPro" id="IPR019554">
    <property type="entry name" value="Soluble_ligand-bd"/>
</dbReference>
<dbReference type="Gene3D" id="3.10.560.10">
    <property type="entry name" value="Outer membrane lipoprotein wza domain like"/>
    <property type="match status" value="1"/>
</dbReference>
<sequence length="191" mass="20573">MSKIVLNRRLFVTAGALCLAGCQSVPVADDAAAAETRTLGDYQLDAGDKIRLNVFGEEELSGEFVVSSAGLLSIPLAGDIPAKGRTIQEVQRSVEAALRAGYILNPQVSAEVLTYRPFYVLGEVNKPGTYPYAAGLTVLNAVATAGGFTYRGDTRRIFIRRDGSQREEVYKVTSTLQVAPGDTLRIAERLF</sequence>
<gene>
    <name evidence="5" type="ORF">RM53_09150</name>
</gene>
<dbReference type="Proteomes" id="UP000031166">
    <property type="component" value="Unassembled WGS sequence"/>
</dbReference>
<feature type="signal peptide" evidence="2">
    <location>
        <begin position="1"/>
        <end position="27"/>
    </location>
</feature>
<evidence type="ECO:0000256" key="1">
    <source>
        <dbReference type="ARBA" id="ARBA00022729"/>
    </source>
</evidence>
<dbReference type="EMBL" id="JWSY01000013">
    <property type="protein sequence ID" value="KIC58099.1"/>
    <property type="molecule type" value="Genomic_DNA"/>
</dbReference>
<evidence type="ECO:0000259" key="4">
    <source>
        <dbReference type="Pfam" id="PF10531"/>
    </source>
</evidence>
<dbReference type="InterPro" id="IPR049712">
    <property type="entry name" value="Poly_export"/>
</dbReference>
<reference evidence="5 6" key="1">
    <citation type="submission" date="2014-12" db="EMBL/GenBank/DDBJ databases">
        <title>Genome sequencing of Brevundimonas nasdae TPW30.</title>
        <authorList>
            <person name="Tan P.W."/>
            <person name="Chan K.-G."/>
        </authorList>
    </citation>
    <scope>NUCLEOTIDE SEQUENCE [LARGE SCALE GENOMIC DNA]</scope>
    <source>
        <strain evidence="5 6">TPW30</strain>
    </source>
</reference>
<protein>
    <submittedName>
        <fullName evidence="5">Polysaccharide biosynthesis protein</fullName>
    </submittedName>
</protein>
<dbReference type="RefSeq" id="WP_039246122.1">
    <property type="nucleotide sequence ID" value="NZ_JWSY01000013.1"/>
</dbReference>
<feature type="chain" id="PRO_5002102086" evidence="2">
    <location>
        <begin position="28"/>
        <end position="191"/>
    </location>
</feature>
<dbReference type="InterPro" id="IPR003715">
    <property type="entry name" value="Poly_export_N"/>
</dbReference>
<keyword evidence="1 2" id="KW-0732">Signal</keyword>
<dbReference type="PANTHER" id="PTHR33619:SF3">
    <property type="entry name" value="POLYSACCHARIDE EXPORT PROTEIN GFCE-RELATED"/>
    <property type="match status" value="1"/>
</dbReference>
<evidence type="ECO:0000313" key="6">
    <source>
        <dbReference type="Proteomes" id="UP000031166"/>
    </source>
</evidence>
<feature type="domain" description="Soluble ligand binding" evidence="4">
    <location>
        <begin position="118"/>
        <end position="164"/>
    </location>
</feature>
<dbReference type="AlphaFoldDB" id="A0A0B4CAB9"/>
<name>A0A0B4CAB9_9CAUL</name>
<dbReference type="Gene3D" id="3.30.1950.10">
    <property type="entry name" value="wza like domain"/>
    <property type="match status" value="1"/>
</dbReference>